<gene>
    <name evidence="10" type="ORF">Kpho02_70340</name>
</gene>
<dbReference type="CDD" id="cd05006">
    <property type="entry name" value="SIS_GmhA"/>
    <property type="match status" value="1"/>
</dbReference>
<keyword evidence="3" id="KW-0548">Nucleotidyltransferase</keyword>
<name>A0A9W6QDD2_9ACTN</name>
<dbReference type="InterPro" id="IPR014729">
    <property type="entry name" value="Rossmann-like_a/b/a_fold"/>
</dbReference>
<dbReference type="NCBIfam" id="TIGR00125">
    <property type="entry name" value="cyt_tran_rel"/>
    <property type="match status" value="1"/>
</dbReference>
<dbReference type="GO" id="GO:0005524">
    <property type="term" value="F:ATP binding"/>
    <property type="evidence" value="ECO:0007669"/>
    <property type="project" value="UniProtKB-KW"/>
</dbReference>
<keyword evidence="5" id="KW-0067">ATP-binding</keyword>
<dbReference type="InterPro" id="IPR011914">
    <property type="entry name" value="RfaE_dom_II"/>
</dbReference>
<dbReference type="Gene3D" id="3.40.50.10490">
    <property type="entry name" value="Glucose-6-phosphate isomerase like protein, domain 1"/>
    <property type="match status" value="1"/>
</dbReference>
<dbReference type="SUPFAM" id="SSF53613">
    <property type="entry name" value="Ribokinase-like"/>
    <property type="match status" value="1"/>
</dbReference>
<dbReference type="GO" id="GO:0016773">
    <property type="term" value="F:phosphotransferase activity, alcohol group as acceptor"/>
    <property type="evidence" value="ECO:0007669"/>
    <property type="project" value="InterPro"/>
</dbReference>
<dbReference type="NCBIfam" id="TIGR02199">
    <property type="entry name" value="rfaE_dom_II"/>
    <property type="match status" value="1"/>
</dbReference>
<dbReference type="Pfam" id="PF01467">
    <property type="entry name" value="CTP_transf_like"/>
    <property type="match status" value="1"/>
</dbReference>
<keyword evidence="7" id="KW-0119">Carbohydrate metabolism</keyword>
<dbReference type="RefSeq" id="WP_435053443.1">
    <property type="nucleotide sequence ID" value="NZ_BSSA01000038.1"/>
</dbReference>
<comment type="catalytic activity">
    <reaction evidence="8">
        <text>D-glycero-beta-D-manno-heptose 1-phosphate + ATP + H(+) = ADP-D-glycero-beta-D-manno-heptose + diphosphate</text>
        <dbReference type="Rhea" id="RHEA:27465"/>
        <dbReference type="ChEBI" id="CHEBI:15378"/>
        <dbReference type="ChEBI" id="CHEBI:30616"/>
        <dbReference type="ChEBI" id="CHEBI:33019"/>
        <dbReference type="ChEBI" id="CHEBI:59967"/>
        <dbReference type="ChEBI" id="CHEBI:61593"/>
        <dbReference type="EC" id="2.7.7.70"/>
    </reaction>
</comment>
<dbReference type="Gene3D" id="3.40.1190.20">
    <property type="match status" value="1"/>
</dbReference>
<dbReference type="EC" id="2.7.7.70" evidence="1"/>
<evidence type="ECO:0000256" key="1">
    <source>
        <dbReference type="ARBA" id="ARBA00012519"/>
    </source>
</evidence>
<dbReference type="SUPFAM" id="SSF52374">
    <property type="entry name" value="Nucleotidylyl transferase"/>
    <property type="match status" value="1"/>
</dbReference>
<evidence type="ECO:0000256" key="5">
    <source>
        <dbReference type="ARBA" id="ARBA00022840"/>
    </source>
</evidence>
<accession>A0A9W6QDD2</accession>
<keyword evidence="6" id="KW-0511">Multifunctional enzyme</keyword>
<dbReference type="Pfam" id="PF13580">
    <property type="entry name" value="SIS_2"/>
    <property type="match status" value="1"/>
</dbReference>
<evidence type="ECO:0000256" key="2">
    <source>
        <dbReference type="ARBA" id="ARBA00022679"/>
    </source>
</evidence>
<dbReference type="InterPro" id="IPR035461">
    <property type="entry name" value="GmhA/DiaA"/>
</dbReference>
<dbReference type="PROSITE" id="PS51464">
    <property type="entry name" value="SIS"/>
    <property type="match status" value="1"/>
</dbReference>
<dbReference type="GO" id="GO:0005975">
    <property type="term" value="P:carbohydrate metabolic process"/>
    <property type="evidence" value="ECO:0007669"/>
    <property type="project" value="InterPro"/>
</dbReference>
<evidence type="ECO:0000313" key="11">
    <source>
        <dbReference type="Proteomes" id="UP001165041"/>
    </source>
</evidence>
<reference evidence="10" key="1">
    <citation type="submission" date="2023-02" db="EMBL/GenBank/DDBJ databases">
        <title>Kitasatospora phosalacinea NBRC 14627.</title>
        <authorList>
            <person name="Ichikawa N."/>
            <person name="Sato H."/>
            <person name="Tonouchi N."/>
        </authorList>
    </citation>
    <scope>NUCLEOTIDE SEQUENCE</scope>
    <source>
        <strain evidence="10">NBRC 14627</strain>
    </source>
</reference>
<evidence type="ECO:0000256" key="6">
    <source>
        <dbReference type="ARBA" id="ARBA00023268"/>
    </source>
</evidence>
<comment type="caution">
    <text evidence="10">The sequence shown here is derived from an EMBL/GenBank/DDBJ whole genome shotgun (WGS) entry which is preliminary data.</text>
</comment>
<organism evidence="10 11">
    <name type="scientific">Kitasatospora phosalacinea</name>
    <dbReference type="NCBI Taxonomy" id="2065"/>
    <lineage>
        <taxon>Bacteria</taxon>
        <taxon>Bacillati</taxon>
        <taxon>Actinomycetota</taxon>
        <taxon>Actinomycetes</taxon>
        <taxon>Kitasatosporales</taxon>
        <taxon>Streptomycetaceae</taxon>
        <taxon>Kitasatospora</taxon>
    </lineage>
</organism>
<dbReference type="InterPro" id="IPR029056">
    <property type="entry name" value="Ribokinase-like"/>
</dbReference>
<keyword evidence="4" id="KW-0547">Nucleotide-binding</keyword>
<sequence length="653" mass="67936">MTLPGRAHIQALTAALPLLDTSRLQQWGRLLAERLPAGGRLLVAGNGGSAAEAQHLTSELVGRFHAERAPLSAIALHADSSSVTAITNDYGPNEVFARQVRAHGRTGDVLLLLSTSGTSPNVLAAAHAGRELGLTVWALTGPAPNPLADASDQAVCVDAGQVATIQECHLVAVHLLCAAVDTHLTEPEPATGEQPDHARRLVVVGDVLLDRDITGTADRLSPEAPVPVVADAHATDRPGGAGLAAILAARQPGWRITLVCGIGQDEPGARVRALLDDAGIEVIDLATSGTTPVKTRVRAADRTLLRFDTDADPLPLGPLPDPVYTRLAEAAAVLVCDYGRGVTSHDDLRQALSTAATKCPLVWDPHPKGAAPVPGTALAVPNADEARLLTCHADQRDLTGDTARAARLLTAWPVKQVAITRGRDGAVLVADPDAHPLVVPARPAAGDSCGAGDQLAVTATMMLAAGRLPSHAIAAAVDTATAYVEAGGPASLTTPPAPDRTDPLELAGRIRARGGKVVAAGGCFDLLHAGHLSLLEQARRLGDALIVCINSDDSVRRLKGQDRPVVGERERAALLAALDRVDGVLVFGEDTPEKILAELRPDIWVKGGDYAGRRIAEADLVESWGGEVVTVPYLDGHSTTTRINHLTQQAGAR</sequence>
<feature type="domain" description="SIS" evidence="9">
    <location>
        <begin position="31"/>
        <end position="186"/>
    </location>
</feature>
<dbReference type="PANTHER" id="PTHR30390:SF6">
    <property type="entry name" value="DNAA INITIATOR-ASSOCIATING PROTEIN DIAA"/>
    <property type="match status" value="1"/>
</dbReference>
<dbReference type="GO" id="GO:1901135">
    <property type="term" value="P:carbohydrate derivative metabolic process"/>
    <property type="evidence" value="ECO:0007669"/>
    <property type="project" value="InterPro"/>
</dbReference>
<evidence type="ECO:0000256" key="8">
    <source>
        <dbReference type="ARBA" id="ARBA00047428"/>
    </source>
</evidence>
<evidence type="ECO:0000313" key="10">
    <source>
        <dbReference type="EMBL" id="GLW74737.1"/>
    </source>
</evidence>
<dbReference type="Proteomes" id="UP001165041">
    <property type="component" value="Unassembled WGS sequence"/>
</dbReference>
<dbReference type="GO" id="GO:0016779">
    <property type="term" value="F:nucleotidyltransferase activity"/>
    <property type="evidence" value="ECO:0007669"/>
    <property type="project" value="UniProtKB-KW"/>
</dbReference>
<dbReference type="AlphaFoldDB" id="A0A9W6QDD2"/>
<dbReference type="InterPro" id="IPR011611">
    <property type="entry name" value="PfkB_dom"/>
</dbReference>
<dbReference type="InterPro" id="IPR004821">
    <property type="entry name" value="Cyt_trans-like"/>
</dbReference>
<dbReference type="EMBL" id="BSSA01000038">
    <property type="protein sequence ID" value="GLW74737.1"/>
    <property type="molecule type" value="Genomic_DNA"/>
</dbReference>
<dbReference type="InterPro" id="IPR046348">
    <property type="entry name" value="SIS_dom_sf"/>
</dbReference>
<keyword evidence="2" id="KW-0808">Transferase</keyword>
<evidence type="ECO:0000259" key="9">
    <source>
        <dbReference type="PROSITE" id="PS51464"/>
    </source>
</evidence>
<dbReference type="PANTHER" id="PTHR30390">
    <property type="entry name" value="SEDOHEPTULOSE 7-PHOSPHATE ISOMERASE / DNAA INITIATOR-ASSOCIATING FACTOR FOR REPLICATION INITIATION"/>
    <property type="match status" value="1"/>
</dbReference>
<evidence type="ECO:0000256" key="7">
    <source>
        <dbReference type="ARBA" id="ARBA00023277"/>
    </source>
</evidence>
<dbReference type="InterPro" id="IPR001347">
    <property type="entry name" value="SIS_dom"/>
</dbReference>
<dbReference type="Gene3D" id="3.40.50.620">
    <property type="entry name" value="HUPs"/>
    <property type="match status" value="1"/>
</dbReference>
<dbReference type="InterPro" id="IPR050099">
    <property type="entry name" value="SIS_GmhA/DiaA_subfam"/>
</dbReference>
<evidence type="ECO:0000256" key="4">
    <source>
        <dbReference type="ARBA" id="ARBA00022741"/>
    </source>
</evidence>
<protein>
    <recommendedName>
        <fullName evidence="1">D-glycero-beta-D-manno-heptose 1-phosphate adenylyltransferase</fullName>
        <ecNumber evidence="1">2.7.7.70</ecNumber>
    </recommendedName>
</protein>
<dbReference type="Pfam" id="PF00294">
    <property type="entry name" value="PfkB"/>
    <property type="match status" value="1"/>
</dbReference>
<proteinExistence type="predicted"/>
<dbReference type="SUPFAM" id="SSF53697">
    <property type="entry name" value="SIS domain"/>
    <property type="match status" value="1"/>
</dbReference>
<evidence type="ECO:0000256" key="3">
    <source>
        <dbReference type="ARBA" id="ARBA00022695"/>
    </source>
</evidence>